<accession>J7J059</accession>
<evidence type="ECO:0000313" key="4">
    <source>
        <dbReference type="Proteomes" id="UP000005262"/>
    </source>
</evidence>
<feature type="transmembrane region" description="Helical" evidence="1">
    <location>
        <begin position="57"/>
        <end position="75"/>
    </location>
</feature>
<reference evidence="4" key="2">
    <citation type="submission" date="2012-08" db="EMBL/GenBank/DDBJ databases">
        <title>Finished genome of Desulfosporosinus meridiei DSM 13257.</title>
        <authorList>
            <person name="Huntemann M."/>
            <person name="Wei C.-L."/>
            <person name="Han J."/>
            <person name="Detter J.C."/>
            <person name="Han C."/>
            <person name="Davenport K."/>
            <person name="Daligault H."/>
            <person name="Erkkila T."/>
            <person name="Gu W."/>
            <person name="Munk A.C.C."/>
            <person name="Teshima H."/>
            <person name="Xu Y."/>
            <person name="Chain P."/>
            <person name="Tapia R."/>
            <person name="Chen A."/>
            <person name="Krypides N."/>
            <person name="Mavromatis K."/>
            <person name="Markowitz V."/>
            <person name="Szeto E."/>
            <person name="Ivanova N."/>
            <person name="Mikhailova N."/>
            <person name="Ovchinnikova G."/>
            <person name="Pagani I."/>
            <person name="Pati A."/>
            <person name="Goodwin L."/>
            <person name="Peters L."/>
            <person name="Pitluck S."/>
            <person name="Woyke T."/>
            <person name="Pester M."/>
            <person name="Spring S."/>
            <person name="Ollivier B."/>
            <person name="Rattei T."/>
            <person name="Klenk H.-P."/>
            <person name="Wagner M."/>
            <person name="Loy A."/>
        </authorList>
    </citation>
    <scope>NUCLEOTIDE SEQUENCE [LARGE SCALE GENOMIC DNA]</scope>
    <source>
        <strain evidence="4">ATCC BAA-275 / DSM 13257 / NCIMB 13706 / S10</strain>
    </source>
</reference>
<keyword evidence="1" id="KW-0812">Transmembrane</keyword>
<dbReference type="AlphaFoldDB" id="J7J059"/>
<organism evidence="3 4">
    <name type="scientific">Desulfosporosinus meridiei (strain ATCC BAA-275 / DSM 13257 / KCTC 12902 / NCIMB 13706 / S10)</name>
    <dbReference type="NCBI Taxonomy" id="768704"/>
    <lineage>
        <taxon>Bacteria</taxon>
        <taxon>Bacillati</taxon>
        <taxon>Bacillota</taxon>
        <taxon>Clostridia</taxon>
        <taxon>Eubacteriales</taxon>
        <taxon>Desulfitobacteriaceae</taxon>
        <taxon>Desulfosporosinus</taxon>
    </lineage>
</organism>
<evidence type="ECO:0000313" key="3">
    <source>
        <dbReference type="EMBL" id="AFQ44713.1"/>
    </source>
</evidence>
<keyword evidence="1" id="KW-0472">Membrane</keyword>
<dbReference type="KEGG" id="dmi:Desmer_2806"/>
<evidence type="ECO:0000259" key="2">
    <source>
        <dbReference type="Pfam" id="PF14317"/>
    </source>
</evidence>
<dbReference type="InterPro" id="IPR025588">
    <property type="entry name" value="YcxB-like_C"/>
</dbReference>
<dbReference type="STRING" id="768704.Desmer_2806"/>
<gene>
    <name evidence="3" type="ordered locus">Desmer_2806</name>
</gene>
<sequence length="175" mass="20703">MNLKYELNKQDLIDFNIFHITYSKLSRRSFFIQRYILSLSFLILPFILRNFSTIPLGYWLTVCILLYLYWVAFYPKRIRKIVTRKISRMLEQGKNKSVIGRHDLTLSNTGIVDISENSEAKTQYTEIHDIVEDKEHIYVYVNANSAHIIPNRIFENLDKKNEVLGLLKQKAKSNN</sequence>
<name>J7J059_DESMD</name>
<protein>
    <recommendedName>
        <fullName evidence="2">YcxB-like C-terminal domain-containing protein</fullName>
    </recommendedName>
</protein>
<feature type="transmembrane region" description="Helical" evidence="1">
    <location>
        <begin position="32"/>
        <end position="51"/>
    </location>
</feature>
<keyword evidence="1" id="KW-1133">Transmembrane helix</keyword>
<dbReference type="OrthoDB" id="339559at2"/>
<dbReference type="eggNOG" id="ENOG5032W40">
    <property type="taxonomic scope" value="Bacteria"/>
</dbReference>
<evidence type="ECO:0000256" key="1">
    <source>
        <dbReference type="SAM" id="Phobius"/>
    </source>
</evidence>
<dbReference type="EMBL" id="CP003629">
    <property type="protein sequence ID" value="AFQ44713.1"/>
    <property type="molecule type" value="Genomic_DNA"/>
</dbReference>
<proteinExistence type="predicted"/>
<reference evidence="3 4" key="1">
    <citation type="journal article" date="2012" name="J. Bacteriol.">
        <title>Complete genome sequences of Desulfosporosinus orientis DSM765T, Desulfosporosinus youngiae DSM17734T, Desulfosporosinus meridiei DSM13257T, and Desulfosporosinus acidiphilus DSM22704T.</title>
        <authorList>
            <person name="Pester M."/>
            <person name="Brambilla E."/>
            <person name="Alazard D."/>
            <person name="Rattei T."/>
            <person name="Weinmaier T."/>
            <person name="Han J."/>
            <person name="Lucas S."/>
            <person name="Lapidus A."/>
            <person name="Cheng J.F."/>
            <person name="Goodwin L."/>
            <person name="Pitluck S."/>
            <person name="Peters L."/>
            <person name="Ovchinnikova G."/>
            <person name="Teshima H."/>
            <person name="Detter J.C."/>
            <person name="Han C.S."/>
            <person name="Tapia R."/>
            <person name="Land M.L."/>
            <person name="Hauser L."/>
            <person name="Kyrpides N.C."/>
            <person name="Ivanova N.N."/>
            <person name="Pagani I."/>
            <person name="Huntmann M."/>
            <person name="Wei C.L."/>
            <person name="Davenport K.W."/>
            <person name="Daligault H."/>
            <person name="Chain P.S."/>
            <person name="Chen A."/>
            <person name="Mavromatis K."/>
            <person name="Markowitz V."/>
            <person name="Szeto E."/>
            <person name="Mikhailova N."/>
            <person name="Pati A."/>
            <person name="Wagner M."/>
            <person name="Woyke T."/>
            <person name="Ollivier B."/>
            <person name="Klenk H.P."/>
            <person name="Spring S."/>
            <person name="Loy A."/>
        </authorList>
    </citation>
    <scope>NUCLEOTIDE SEQUENCE [LARGE SCALE GENOMIC DNA]</scope>
    <source>
        <strain evidence="4">ATCC BAA-275 / DSM 13257 / NCIMB 13706 / S10</strain>
    </source>
</reference>
<feature type="domain" description="YcxB-like C-terminal" evidence="2">
    <location>
        <begin position="107"/>
        <end position="163"/>
    </location>
</feature>
<dbReference type="HOGENOM" id="CLU_104164_0_0_9"/>
<dbReference type="Pfam" id="PF14317">
    <property type="entry name" value="YcxB"/>
    <property type="match status" value="1"/>
</dbReference>
<dbReference type="Proteomes" id="UP000005262">
    <property type="component" value="Chromosome"/>
</dbReference>
<keyword evidence="4" id="KW-1185">Reference proteome</keyword>